<proteinExistence type="predicted"/>
<dbReference type="Pfam" id="PF21762">
    <property type="entry name" value="DEDDh_C"/>
    <property type="match status" value="1"/>
</dbReference>
<organism evidence="3 4">
    <name type="scientific">Patellaria atrata CBS 101060</name>
    <dbReference type="NCBI Taxonomy" id="1346257"/>
    <lineage>
        <taxon>Eukaryota</taxon>
        <taxon>Fungi</taxon>
        <taxon>Dikarya</taxon>
        <taxon>Ascomycota</taxon>
        <taxon>Pezizomycotina</taxon>
        <taxon>Dothideomycetes</taxon>
        <taxon>Dothideomycetes incertae sedis</taxon>
        <taxon>Patellariales</taxon>
        <taxon>Patellariaceae</taxon>
        <taxon>Patellaria</taxon>
    </lineage>
</organism>
<feature type="region of interest" description="Disordered" evidence="1">
    <location>
        <begin position="32"/>
        <end position="51"/>
    </location>
</feature>
<comment type="caution">
    <text evidence="3">The sequence shown here is derived from an EMBL/GenBank/DDBJ whole genome shotgun (WGS) entry which is preliminary data.</text>
</comment>
<dbReference type="Proteomes" id="UP000799429">
    <property type="component" value="Unassembled WGS sequence"/>
</dbReference>
<dbReference type="Gene3D" id="3.30.420.10">
    <property type="entry name" value="Ribonuclease H-like superfamily/Ribonuclease H"/>
    <property type="match status" value="1"/>
</dbReference>
<protein>
    <recommendedName>
        <fullName evidence="2">Gfd2/YDR514C-like C-terminal domain-containing protein</fullName>
    </recommendedName>
</protein>
<dbReference type="SUPFAM" id="SSF53098">
    <property type="entry name" value="Ribonuclease H-like"/>
    <property type="match status" value="1"/>
</dbReference>
<evidence type="ECO:0000259" key="2">
    <source>
        <dbReference type="Pfam" id="PF21762"/>
    </source>
</evidence>
<name>A0A9P4S3C9_9PEZI</name>
<evidence type="ECO:0000256" key="1">
    <source>
        <dbReference type="SAM" id="MobiDB-lite"/>
    </source>
</evidence>
<dbReference type="GO" id="GO:0005634">
    <property type="term" value="C:nucleus"/>
    <property type="evidence" value="ECO:0007669"/>
    <property type="project" value="TreeGrafter"/>
</dbReference>
<dbReference type="PANTHER" id="PTHR28083:SF1">
    <property type="entry name" value="GOOD FOR FULL DBP5 ACTIVITY PROTEIN 2"/>
    <property type="match status" value="1"/>
</dbReference>
<dbReference type="PANTHER" id="PTHR28083">
    <property type="entry name" value="GOOD FOR FULL DBP5 ACTIVITY PROTEIN 2"/>
    <property type="match status" value="1"/>
</dbReference>
<dbReference type="OrthoDB" id="5953249at2759"/>
<dbReference type="AlphaFoldDB" id="A0A9P4S3C9"/>
<evidence type="ECO:0000313" key="4">
    <source>
        <dbReference type="Proteomes" id="UP000799429"/>
    </source>
</evidence>
<dbReference type="InterPro" id="IPR012337">
    <property type="entry name" value="RNaseH-like_sf"/>
</dbReference>
<dbReference type="GO" id="GO:0003676">
    <property type="term" value="F:nucleic acid binding"/>
    <property type="evidence" value="ECO:0007669"/>
    <property type="project" value="InterPro"/>
</dbReference>
<feature type="non-terminal residue" evidence="3">
    <location>
        <position position="490"/>
    </location>
</feature>
<sequence length="490" mass="55409">MHKLPIRTAGGRVTQGYAAAPDPKEAGVRRISTTPIGPAPPTTTFPKTGLQRGERGPYGQSYCPVIALSRFPYKFIGQADSELVAGKFFNAGKFWVRQWDIFYIYPPTNISEKPLFLVPLEQFFALLKEINSVFKHLDLRIDDPYYKDIGLVLEIPHPFVPRFLGRSTHRDKYNSLTEVVPGKAFKMIDEKELCSPNYRITETFRTLMDAATDLSNKRSKADKAKKKAERAALNQVMLNQLRRAERYLGLHKVMNAEEAKGAESIPPIDPNLPAPWPFESDVVFISVDVEAYEHNHNLITEIGVSTLDTRDIINIPPGKQGENWLEKFRNRHFRIKEYANLVNKNFIIGCPDRFEFGTSEFISLHDAPKEIAACFRPPYSKVDKSEETENEKAESKDGPRTLILVGHDAKQDIKYLSQAGYNLLNASLLEVLDTASIYRAWTRDMHPRSLGTVLLDLDIPGWHLHNAGNDARYTLQALVALSVRSAEARA</sequence>
<feature type="domain" description="Gfd2/YDR514C-like C-terminal" evidence="2">
    <location>
        <begin position="283"/>
        <end position="480"/>
    </location>
</feature>
<dbReference type="InterPro" id="IPR048519">
    <property type="entry name" value="Gfd2/YDR514C-like_C"/>
</dbReference>
<dbReference type="EMBL" id="MU006113">
    <property type="protein sequence ID" value="KAF2834940.1"/>
    <property type="molecule type" value="Genomic_DNA"/>
</dbReference>
<keyword evidence="4" id="KW-1185">Reference proteome</keyword>
<gene>
    <name evidence="3" type="ORF">M501DRAFT_943064</name>
</gene>
<evidence type="ECO:0000313" key="3">
    <source>
        <dbReference type="EMBL" id="KAF2834940.1"/>
    </source>
</evidence>
<dbReference type="InterPro" id="IPR040151">
    <property type="entry name" value="Gfd2/YDR514C-like"/>
</dbReference>
<accession>A0A9P4S3C9</accession>
<dbReference type="InterPro" id="IPR036397">
    <property type="entry name" value="RNaseH_sf"/>
</dbReference>
<reference evidence="3" key="1">
    <citation type="journal article" date="2020" name="Stud. Mycol.">
        <title>101 Dothideomycetes genomes: a test case for predicting lifestyles and emergence of pathogens.</title>
        <authorList>
            <person name="Haridas S."/>
            <person name="Albert R."/>
            <person name="Binder M."/>
            <person name="Bloem J."/>
            <person name="Labutti K."/>
            <person name="Salamov A."/>
            <person name="Andreopoulos B."/>
            <person name="Baker S."/>
            <person name="Barry K."/>
            <person name="Bills G."/>
            <person name="Bluhm B."/>
            <person name="Cannon C."/>
            <person name="Castanera R."/>
            <person name="Culley D."/>
            <person name="Daum C."/>
            <person name="Ezra D."/>
            <person name="Gonzalez J."/>
            <person name="Henrissat B."/>
            <person name="Kuo A."/>
            <person name="Liang C."/>
            <person name="Lipzen A."/>
            <person name="Lutzoni F."/>
            <person name="Magnuson J."/>
            <person name="Mondo S."/>
            <person name="Nolan M."/>
            <person name="Ohm R."/>
            <person name="Pangilinan J."/>
            <person name="Park H.-J."/>
            <person name="Ramirez L."/>
            <person name="Alfaro M."/>
            <person name="Sun H."/>
            <person name="Tritt A."/>
            <person name="Yoshinaga Y."/>
            <person name="Zwiers L.-H."/>
            <person name="Turgeon B."/>
            <person name="Goodwin S."/>
            <person name="Spatafora J."/>
            <person name="Crous P."/>
            <person name="Grigoriev I."/>
        </authorList>
    </citation>
    <scope>NUCLEOTIDE SEQUENCE</scope>
    <source>
        <strain evidence="3">CBS 101060</strain>
    </source>
</reference>